<proteinExistence type="predicted"/>
<organism evidence="1 2">
    <name type="scientific">Clonorchis sinensis</name>
    <name type="common">Chinese liver fluke</name>
    <dbReference type="NCBI Taxonomy" id="79923"/>
    <lineage>
        <taxon>Eukaryota</taxon>
        <taxon>Metazoa</taxon>
        <taxon>Spiralia</taxon>
        <taxon>Lophotrochozoa</taxon>
        <taxon>Platyhelminthes</taxon>
        <taxon>Trematoda</taxon>
        <taxon>Digenea</taxon>
        <taxon>Opisthorchiida</taxon>
        <taxon>Opisthorchiata</taxon>
        <taxon>Opisthorchiidae</taxon>
        <taxon>Clonorchis</taxon>
    </lineage>
</organism>
<name>A0A3R7D6X5_CLOSI</name>
<gene>
    <name evidence="1" type="ORF">CSKR_103450</name>
</gene>
<dbReference type="AlphaFoldDB" id="A0A3R7D6X5"/>
<evidence type="ECO:0000313" key="2">
    <source>
        <dbReference type="Proteomes" id="UP000286415"/>
    </source>
</evidence>
<reference evidence="1 2" key="1">
    <citation type="journal article" date="2018" name="Biotechnol. Adv.">
        <title>Improved genomic resources and new bioinformatic workflow for the carcinogenic parasite Clonorchis sinensis: Biotechnological implications.</title>
        <authorList>
            <person name="Wang D."/>
            <person name="Korhonen P.K."/>
            <person name="Gasser R.B."/>
            <person name="Young N.D."/>
        </authorList>
    </citation>
    <scope>NUCLEOTIDE SEQUENCE [LARGE SCALE GENOMIC DNA]</scope>
    <source>
        <strain evidence="1">Cs-k2</strain>
    </source>
</reference>
<dbReference type="Proteomes" id="UP000286415">
    <property type="component" value="Unassembled WGS sequence"/>
</dbReference>
<protein>
    <submittedName>
        <fullName evidence="1">Uncharacterized protein</fullName>
    </submittedName>
</protein>
<evidence type="ECO:0000313" key="1">
    <source>
        <dbReference type="EMBL" id="KAG5448930.1"/>
    </source>
</evidence>
<reference evidence="1 2" key="2">
    <citation type="journal article" date="2021" name="Genomics">
        <title>High-quality reference genome for Clonorchis sinensis.</title>
        <authorList>
            <person name="Young N.D."/>
            <person name="Stroehlein A.J."/>
            <person name="Kinkar L."/>
            <person name="Wang T."/>
            <person name="Sohn W.M."/>
            <person name="Chang B.C.H."/>
            <person name="Kaur P."/>
            <person name="Weisz D."/>
            <person name="Dudchenko O."/>
            <person name="Aiden E.L."/>
            <person name="Korhonen P.K."/>
            <person name="Gasser R.B."/>
        </authorList>
    </citation>
    <scope>NUCLEOTIDE SEQUENCE [LARGE SCALE GENOMIC DNA]</scope>
    <source>
        <strain evidence="1">Cs-k2</strain>
    </source>
</reference>
<dbReference type="SUPFAM" id="SSF81324">
    <property type="entry name" value="Voltage-gated potassium channels"/>
    <property type="match status" value="1"/>
</dbReference>
<dbReference type="InParanoid" id="A0A3R7D6X5"/>
<dbReference type="Gene3D" id="1.10.287.70">
    <property type="match status" value="1"/>
</dbReference>
<sequence length="367" mass="41791">MIFHPEFDSQRVFAPTTLGGMPTYIQKGINLSREERILWKRQERRRRKVQEVKAGVKRFMAMLFSHIGLSVLVVVYTIIGALIFVGLEQHKELATKDEARKVREETAKQLLHKLILKLDNWLVTYKMSSCNETSKLLRYLLTHSTPAVKSEEPKPRLNVTEPFFNTSNADNVNVTTTVAISMEPTSTALSHNPLYVNLAEALQYIIQEGFLNFTKNVVVLVTDQGWDGDDSKTELKWSIAGGVLYAVTVITTIEQWRNSPESTLTGGRQFRLRCMGLRLEWIENKIPASFPTFLDSIKHSDLGVMRLNARGKRQTRLLFELCDEFYCSPYVHQKSVGVLKIEQAAALAIIESVTDEMIQNCRPTRLG</sequence>
<comment type="caution">
    <text evidence="1">The sequence shown here is derived from an EMBL/GenBank/DDBJ whole genome shotgun (WGS) entry which is preliminary data.</text>
</comment>
<accession>A0A3R7D6X5</accession>
<dbReference type="STRING" id="79923.A0A3R7D6X5"/>
<keyword evidence="2" id="KW-1185">Reference proteome</keyword>
<dbReference type="OrthoDB" id="297496at2759"/>
<dbReference type="EMBL" id="NIRI02000042">
    <property type="protein sequence ID" value="KAG5448930.1"/>
    <property type="molecule type" value="Genomic_DNA"/>
</dbReference>